<dbReference type="Pfam" id="PF00583">
    <property type="entry name" value="Acetyltransf_1"/>
    <property type="match status" value="1"/>
</dbReference>
<evidence type="ECO:0000313" key="18">
    <source>
        <dbReference type="EMBL" id="CAJ0582298.1"/>
    </source>
</evidence>
<comment type="catalytic activity">
    <reaction evidence="13">
        <text>N-terminal L-methionyl-L-aspartyl-[protein] + acetyl-CoA = N-terminal N(alpha)-acetyl-L-methionyl-L-aspartyl-[protein] + CoA + H(+)</text>
        <dbReference type="Rhea" id="RHEA:50480"/>
        <dbReference type="Rhea" id="RHEA-COMP:12692"/>
        <dbReference type="Rhea" id="RHEA-COMP:12693"/>
        <dbReference type="ChEBI" id="CHEBI:15378"/>
        <dbReference type="ChEBI" id="CHEBI:57287"/>
        <dbReference type="ChEBI" id="CHEBI:57288"/>
        <dbReference type="ChEBI" id="CHEBI:133045"/>
        <dbReference type="ChEBI" id="CHEBI:133063"/>
        <dbReference type="EC" id="2.3.1.254"/>
    </reaction>
</comment>
<organism evidence="18 19">
    <name type="scientific">Mesorhabditis spiculigera</name>
    <dbReference type="NCBI Taxonomy" id="96644"/>
    <lineage>
        <taxon>Eukaryota</taxon>
        <taxon>Metazoa</taxon>
        <taxon>Ecdysozoa</taxon>
        <taxon>Nematoda</taxon>
        <taxon>Chromadorea</taxon>
        <taxon>Rhabditida</taxon>
        <taxon>Rhabditina</taxon>
        <taxon>Rhabditomorpha</taxon>
        <taxon>Rhabditoidea</taxon>
        <taxon>Rhabditidae</taxon>
        <taxon>Mesorhabditinae</taxon>
        <taxon>Mesorhabditis</taxon>
    </lineage>
</organism>
<comment type="similarity">
    <text evidence="3">Belongs to the acetyltransferase family. ARD1 subfamily.</text>
</comment>
<evidence type="ECO:0000256" key="3">
    <source>
        <dbReference type="ARBA" id="ARBA00025786"/>
    </source>
</evidence>
<evidence type="ECO:0000256" key="14">
    <source>
        <dbReference type="ARBA" id="ARBA00047402"/>
    </source>
</evidence>
<comment type="subunit">
    <text evidence="4">Component of the N-terminal acetyltransferase B (NatB) complex which is composed of NAA20 and NAA25.</text>
</comment>
<dbReference type="GO" id="GO:0120518">
    <property type="term" value="F:protein N-terminal-methionine acetyltransferase activity"/>
    <property type="evidence" value="ECO:0007669"/>
    <property type="project" value="UniProtKB-EC"/>
</dbReference>
<proteinExistence type="inferred from homology"/>
<feature type="non-terminal residue" evidence="18">
    <location>
        <position position="175"/>
    </location>
</feature>
<evidence type="ECO:0000256" key="9">
    <source>
        <dbReference type="ARBA" id="ARBA00042702"/>
    </source>
</evidence>
<keyword evidence="1" id="KW-0808">Transferase</keyword>
<dbReference type="EC" id="2.3.1.254" evidence="5"/>
<comment type="catalytic activity">
    <reaction evidence="14">
        <text>N-terminal L-methionyl-L-asparaginyl-[protein] + acetyl-CoA = N-terminal N(alpha)-acetyl-L-methionyl-L-asparaginyl-[protein] + CoA + H(+)</text>
        <dbReference type="Rhea" id="RHEA:50484"/>
        <dbReference type="Rhea" id="RHEA-COMP:12694"/>
        <dbReference type="Rhea" id="RHEA-COMP:12695"/>
        <dbReference type="ChEBI" id="CHEBI:15378"/>
        <dbReference type="ChEBI" id="CHEBI:57287"/>
        <dbReference type="ChEBI" id="CHEBI:57288"/>
        <dbReference type="ChEBI" id="CHEBI:133356"/>
        <dbReference type="ChEBI" id="CHEBI:133358"/>
        <dbReference type="EC" id="2.3.1.254"/>
    </reaction>
</comment>
<keyword evidence="19" id="KW-1185">Reference proteome</keyword>
<dbReference type="InterPro" id="IPR016181">
    <property type="entry name" value="Acyl_CoA_acyltransferase"/>
</dbReference>
<evidence type="ECO:0000313" key="19">
    <source>
        <dbReference type="Proteomes" id="UP001177023"/>
    </source>
</evidence>
<evidence type="ECO:0000256" key="16">
    <source>
        <dbReference type="ARBA" id="ARBA00048890"/>
    </source>
</evidence>
<dbReference type="EMBL" id="CATQJA010002664">
    <property type="protein sequence ID" value="CAJ0582298.1"/>
    <property type="molecule type" value="Genomic_DNA"/>
</dbReference>
<accession>A0AA36D728</accession>
<name>A0AA36D728_9BILA</name>
<comment type="catalytic activity">
    <reaction evidence="16">
        <text>N-terminal L-methionyl-L-glutamyl-[protein] + acetyl-CoA = N-terminal N(alpha)-acetyl-L-methionyl-L-glutamyl-[protein] + CoA + H(+)</text>
        <dbReference type="Rhea" id="RHEA:50488"/>
        <dbReference type="Rhea" id="RHEA-COMP:12696"/>
        <dbReference type="Rhea" id="RHEA-COMP:12697"/>
        <dbReference type="ChEBI" id="CHEBI:15378"/>
        <dbReference type="ChEBI" id="CHEBI:57287"/>
        <dbReference type="ChEBI" id="CHEBI:57288"/>
        <dbReference type="ChEBI" id="CHEBI:133359"/>
        <dbReference type="ChEBI" id="CHEBI:133360"/>
        <dbReference type="EC" id="2.3.1.254"/>
    </reaction>
</comment>
<dbReference type="PANTHER" id="PTHR45910:SF1">
    <property type="entry name" value="N-ALPHA-ACETYLTRANSFERASE 20"/>
    <property type="match status" value="1"/>
</dbReference>
<dbReference type="InterPro" id="IPR000182">
    <property type="entry name" value="GNAT_dom"/>
</dbReference>
<dbReference type="InterPro" id="IPR051646">
    <property type="entry name" value="NatB_acetyltransferase_subunit"/>
</dbReference>
<evidence type="ECO:0000256" key="7">
    <source>
        <dbReference type="ARBA" id="ARBA00041220"/>
    </source>
</evidence>
<evidence type="ECO:0000256" key="4">
    <source>
        <dbReference type="ARBA" id="ARBA00038748"/>
    </source>
</evidence>
<comment type="caution">
    <text evidence="18">The sequence shown here is derived from an EMBL/GenBank/DDBJ whole genome shotgun (WGS) entry which is preliminary data.</text>
</comment>
<evidence type="ECO:0000256" key="5">
    <source>
        <dbReference type="ARBA" id="ARBA00039120"/>
    </source>
</evidence>
<evidence type="ECO:0000256" key="6">
    <source>
        <dbReference type="ARBA" id="ARBA00039529"/>
    </source>
</evidence>
<evidence type="ECO:0000256" key="13">
    <source>
        <dbReference type="ARBA" id="ARBA00047385"/>
    </source>
</evidence>
<dbReference type="PANTHER" id="PTHR45910">
    <property type="entry name" value="N-ALPHA-ACETYLTRANSFERASE 20"/>
    <property type="match status" value="1"/>
</dbReference>
<sequence>MKIAYRQFCPTDIHKFTRINADPLVESYGIGFYFQYYSRWREYFLVAENNYGEIVAYIMGKNEGIDENHHGHVTAVTVRSDYRKRGIARALMERLEETSVDKGCYFVDLFVRKSNTAAIKLYQKLGYVVYREIIGYYTGPAPENAYDMRKALPLDTEKKSVIPLREPVDASTLPD</sequence>
<evidence type="ECO:0000256" key="8">
    <source>
        <dbReference type="ARBA" id="ARBA00042295"/>
    </source>
</evidence>
<dbReference type="Gene3D" id="3.40.630.30">
    <property type="match status" value="1"/>
</dbReference>
<dbReference type="GO" id="GO:0031416">
    <property type="term" value="C:NatB complex"/>
    <property type="evidence" value="ECO:0007669"/>
    <property type="project" value="TreeGrafter"/>
</dbReference>
<dbReference type="AlphaFoldDB" id="A0AA36D728"/>
<evidence type="ECO:0000256" key="1">
    <source>
        <dbReference type="ARBA" id="ARBA00022679"/>
    </source>
</evidence>
<evidence type="ECO:0000256" key="12">
    <source>
        <dbReference type="ARBA" id="ARBA00046112"/>
    </source>
</evidence>
<evidence type="ECO:0000256" key="11">
    <source>
        <dbReference type="ARBA" id="ARBA00042743"/>
    </source>
</evidence>
<comment type="catalytic activity">
    <reaction evidence="15">
        <text>N-terminal L-methionyl-L-glutaminyl-[protein] + acetyl-CoA = N-terminal N(alpha)-acetyl-L-methionyl-L-glutaminyl-[protein] + CoA + H(+)</text>
        <dbReference type="Rhea" id="RHEA:50492"/>
        <dbReference type="Rhea" id="RHEA-COMP:12698"/>
        <dbReference type="Rhea" id="RHEA-COMP:12699"/>
        <dbReference type="ChEBI" id="CHEBI:15378"/>
        <dbReference type="ChEBI" id="CHEBI:57287"/>
        <dbReference type="ChEBI" id="CHEBI:57288"/>
        <dbReference type="ChEBI" id="CHEBI:133361"/>
        <dbReference type="ChEBI" id="CHEBI:133362"/>
        <dbReference type="EC" id="2.3.1.254"/>
    </reaction>
</comment>
<reference evidence="18" key="1">
    <citation type="submission" date="2023-06" db="EMBL/GenBank/DDBJ databases">
        <authorList>
            <person name="Delattre M."/>
        </authorList>
    </citation>
    <scope>NUCLEOTIDE SEQUENCE</scope>
    <source>
        <strain evidence="18">AF72</strain>
    </source>
</reference>
<evidence type="ECO:0000256" key="15">
    <source>
        <dbReference type="ARBA" id="ARBA00048177"/>
    </source>
</evidence>
<evidence type="ECO:0000256" key="10">
    <source>
        <dbReference type="ARBA" id="ARBA00042723"/>
    </source>
</evidence>
<dbReference type="CDD" id="cd04301">
    <property type="entry name" value="NAT_SF"/>
    <property type="match status" value="1"/>
</dbReference>
<comment type="function">
    <text evidence="12">Catalytic subunit of the NatB complex which catalyzes acetylation of the N-terminal methionine residues of peptides beginning with Met-Asp, Met-Glu, Met-Asn and Met-Gln. Proteins with cell cycle functions are overrepresented in the pool of NatB substrates. Required for maintaining the structure and function of actomyosin fibers and for proper cellular migration.</text>
</comment>
<gene>
    <name evidence="18" type="ORF">MSPICULIGERA_LOCUS20437</name>
</gene>
<evidence type="ECO:0000259" key="17">
    <source>
        <dbReference type="PROSITE" id="PS51186"/>
    </source>
</evidence>
<dbReference type="PROSITE" id="PS51186">
    <property type="entry name" value="GNAT"/>
    <property type="match status" value="1"/>
</dbReference>
<evidence type="ECO:0000256" key="2">
    <source>
        <dbReference type="ARBA" id="ARBA00023315"/>
    </source>
</evidence>
<feature type="domain" description="N-acetyltransferase" evidence="17">
    <location>
        <begin position="3"/>
        <end position="153"/>
    </location>
</feature>
<dbReference type="Proteomes" id="UP001177023">
    <property type="component" value="Unassembled WGS sequence"/>
</dbReference>
<dbReference type="SUPFAM" id="SSF55729">
    <property type="entry name" value="Acyl-CoA N-acyltransferases (Nat)"/>
    <property type="match status" value="1"/>
</dbReference>
<protein>
    <recommendedName>
        <fullName evidence="6">N-alpha-acetyltransferase 20</fullName>
        <ecNumber evidence="5">2.3.1.254</ecNumber>
    </recommendedName>
    <alternativeName>
        <fullName evidence="10">Methionine N-acetyltransferase</fullName>
    </alternativeName>
    <alternativeName>
        <fullName evidence="7">N-acetyltransferase 5</fullName>
    </alternativeName>
    <alternativeName>
        <fullName evidence="11">N-terminal acetyltransferase B complex catalytic subunit NAA20</fullName>
    </alternativeName>
    <alternativeName>
        <fullName evidence="9">N-terminal acetyltransferase B complex catalytic subunit NAT5</fullName>
    </alternativeName>
    <alternativeName>
        <fullName evidence="8">NatB catalytic subunit</fullName>
    </alternativeName>
</protein>
<keyword evidence="2" id="KW-0012">Acyltransferase</keyword>